<name>A0A8J4UXD8_9MYCE</name>
<dbReference type="OrthoDB" id="417426at2759"/>
<evidence type="ECO:0000313" key="3">
    <source>
        <dbReference type="Proteomes" id="UP000695562"/>
    </source>
</evidence>
<proteinExistence type="predicted"/>
<evidence type="ECO:0008006" key="4">
    <source>
        <dbReference type="Google" id="ProtNLM"/>
    </source>
</evidence>
<evidence type="ECO:0000256" key="1">
    <source>
        <dbReference type="ARBA" id="ARBA00022737"/>
    </source>
</evidence>
<keyword evidence="3" id="KW-1185">Reference proteome</keyword>
<dbReference type="InterPro" id="IPR032675">
    <property type="entry name" value="LRR_dom_sf"/>
</dbReference>
<dbReference type="Pfam" id="PF05725">
    <property type="entry name" value="FNIP"/>
    <property type="match status" value="3"/>
</dbReference>
<protein>
    <recommendedName>
        <fullName evidence="4">FNIP repeat-containing protein</fullName>
    </recommendedName>
</protein>
<dbReference type="PANTHER" id="PTHR32134:SF180">
    <property type="entry name" value="FNIP REPEAT-CONTAINING PROTEIN"/>
    <property type="match status" value="1"/>
</dbReference>
<accession>A0A8J4UXD8</accession>
<dbReference type="SUPFAM" id="SSF52058">
    <property type="entry name" value="L domain-like"/>
    <property type="match status" value="1"/>
</dbReference>
<dbReference type="InterPro" id="IPR051251">
    <property type="entry name" value="STK_FNIP-Repeat"/>
</dbReference>
<gene>
    <name evidence="2" type="ORF">CYY_008335</name>
</gene>
<reference evidence="2" key="1">
    <citation type="submission" date="2020-01" db="EMBL/GenBank/DDBJ databases">
        <title>Development of genomics and gene disruption for Polysphondylium violaceum indicates a role for the polyketide synthase stlB in stalk morphogenesis.</title>
        <authorList>
            <person name="Narita B."/>
            <person name="Kawabe Y."/>
            <person name="Kin K."/>
            <person name="Saito T."/>
            <person name="Gibbs R."/>
            <person name="Kuspa A."/>
            <person name="Muzny D."/>
            <person name="Queller D."/>
            <person name="Richards S."/>
            <person name="Strassman J."/>
            <person name="Sucgang R."/>
            <person name="Worley K."/>
            <person name="Schaap P."/>
        </authorList>
    </citation>
    <scope>NUCLEOTIDE SEQUENCE</scope>
    <source>
        <strain evidence="2">QSvi11</strain>
    </source>
</reference>
<comment type="caution">
    <text evidence="2">The sequence shown here is derived from an EMBL/GenBank/DDBJ whole genome shotgun (WGS) entry which is preliminary data.</text>
</comment>
<dbReference type="InterPro" id="IPR008615">
    <property type="entry name" value="FNIP"/>
</dbReference>
<evidence type="ECO:0000313" key="2">
    <source>
        <dbReference type="EMBL" id="KAF2070348.1"/>
    </source>
</evidence>
<organism evidence="2 3">
    <name type="scientific">Polysphondylium violaceum</name>
    <dbReference type="NCBI Taxonomy" id="133409"/>
    <lineage>
        <taxon>Eukaryota</taxon>
        <taxon>Amoebozoa</taxon>
        <taxon>Evosea</taxon>
        <taxon>Eumycetozoa</taxon>
        <taxon>Dictyostelia</taxon>
        <taxon>Dictyosteliales</taxon>
        <taxon>Dictyosteliaceae</taxon>
        <taxon>Polysphondylium</taxon>
    </lineage>
</organism>
<dbReference type="PANTHER" id="PTHR32134">
    <property type="entry name" value="FNIP REPEAT-CONTAINING PROTEIN"/>
    <property type="match status" value="1"/>
</dbReference>
<sequence>MSSEIINPSNRPKSSVSSFFILFNNQFIKWKIFSFLSHDLDVTIRADYAKNNELFSNFSNIKLRLVKGHSVRSLIMDNNSHLNIRSLDIVIENEATPFKYLPKSVETLCLVFQCEPFPLNKGFLGNSISTLSLSGRYDEVCLNLPPSIRKLMLNGRVALPPSLPKYLQHLELDGGFSEKITKEYQFPQTLEYIKFGSNYSHSIYHCTLSHIKTVVFVRKYINLALPTGEMTYFCPISYLPPPVSDLVCLKYDDRDTIVPLTHLPTPLPQNLRYLDLGDVFNDTLDDLHLPDNLTTLKLGNEFNQCINHLPAQLRHLTFGQCFNSTINQPLPRQLEKLEFGVDFDRPITSVLPDTLLELKFGRRFNQKLEIGDLPSQLQVLILDDKYCWPIEPRVLPHSLKRLKLGSKISEPFEFNVIPHGVISLSFGGIEGFYLLPGVLPCSLRYLQMDIGAIQTKTICLPNGIKKLSYQFPQGNLRFYAKDDRRLLKNRKDFNFFSSQ</sequence>
<dbReference type="AlphaFoldDB" id="A0A8J4UXD8"/>
<dbReference type="Proteomes" id="UP000695562">
    <property type="component" value="Unassembled WGS sequence"/>
</dbReference>
<keyword evidence="1" id="KW-0677">Repeat</keyword>
<dbReference type="EMBL" id="AJWJ01000504">
    <property type="protein sequence ID" value="KAF2070348.1"/>
    <property type="molecule type" value="Genomic_DNA"/>
</dbReference>
<dbReference type="Gene3D" id="3.80.10.10">
    <property type="entry name" value="Ribonuclease Inhibitor"/>
    <property type="match status" value="1"/>
</dbReference>